<dbReference type="PANTHER" id="PTHR46383">
    <property type="entry name" value="ASPARTATE AMINOTRANSFERASE"/>
    <property type="match status" value="1"/>
</dbReference>
<sequence length="400" mass="43264">MNLIAERLDRIAPSQTIAITAKARALKAEGRNVISLSAGEPDFDTPRNIKDAAIAAIEKGETRYTDVAGARALREACATYFRREHGVEYKPEEIVVSTGGKQVIFNAILATIDAGDEAIIPAPCWVSYPDIVTLADGKPVIVPAGQNQGFKITPEQLEAAITPKTKWLILNNPSNPTGAAYSAEELKALAEVLLRHPDVWVFTDDIYEKLTYGGFKARTLVAVEPRLKERTVTMNGCSKAYAMTGWRIGFAGAPVKLIKAMDKLQGQSTSNTSSISQAAAVEALTGPQDSVEEMRKVYEKRRDLVVGLLNKAPGIHCITPEGAFYVFPSVHGCLGKTTASGKRIETDEDFVTALLEDEGVAAVHGSAFMFPGHFRISYATDDASLTEACTRIQRFCAGLK</sequence>
<reference evidence="10 11" key="1">
    <citation type="submission" date="2017-10" db="EMBL/GenBank/DDBJ databases">
        <authorList>
            <person name="Banno H."/>
            <person name="Chua N.-H."/>
        </authorList>
    </citation>
    <scope>NUCLEOTIDE SEQUENCE [LARGE SCALE GENOMIC DNA]</scope>
    <source>
        <strain evidence="10 11">YW11</strain>
    </source>
</reference>
<evidence type="ECO:0000256" key="7">
    <source>
        <dbReference type="ARBA" id="ARBA00049185"/>
    </source>
</evidence>
<dbReference type="PROSITE" id="PS00105">
    <property type="entry name" value="AA_TRANSFER_CLASS_1"/>
    <property type="match status" value="1"/>
</dbReference>
<dbReference type="InterPro" id="IPR004839">
    <property type="entry name" value="Aminotransferase_I/II_large"/>
</dbReference>
<dbReference type="EC" id="2.6.1.-" evidence="8"/>
<dbReference type="RefSeq" id="WP_099094940.1">
    <property type="nucleotide sequence ID" value="NZ_PDNU01000008.1"/>
</dbReference>
<comment type="subunit">
    <text evidence="3">Homodimer.</text>
</comment>
<evidence type="ECO:0000256" key="3">
    <source>
        <dbReference type="ARBA" id="ARBA00011738"/>
    </source>
</evidence>
<dbReference type="OrthoDB" id="9763453at2"/>
<dbReference type="InterPro" id="IPR050596">
    <property type="entry name" value="AspAT/PAT-like"/>
</dbReference>
<evidence type="ECO:0000256" key="1">
    <source>
        <dbReference type="ARBA" id="ARBA00001933"/>
    </source>
</evidence>
<dbReference type="InterPro" id="IPR015424">
    <property type="entry name" value="PyrdxlP-dep_Trfase"/>
</dbReference>
<dbReference type="CDD" id="cd00609">
    <property type="entry name" value="AAT_like"/>
    <property type="match status" value="1"/>
</dbReference>
<dbReference type="EMBL" id="PDNU01000008">
    <property type="protein sequence ID" value="PHK95709.1"/>
    <property type="molecule type" value="Genomic_DNA"/>
</dbReference>
<evidence type="ECO:0000313" key="10">
    <source>
        <dbReference type="EMBL" id="PHK95709.1"/>
    </source>
</evidence>
<keyword evidence="11" id="KW-1185">Reference proteome</keyword>
<evidence type="ECO:0000256" key="6">
    <source>
        <dbReference type="ARBA" id="ARBA00022898"/>
    </source>
</evidence>
<dbReference type="InterPro" id="IPR015421">
    <property type="entry name" value="PyrdxlP-dep_Trfase_major"/>
</dbReference>
<evidence type="ECO:0000256" key="8">
    <source>
        <dbReference type="RuleBase" id="RU000481"/>
    </source>
</evidence>
<dbReference type="Proteomes" id="UP000223527">
    <property type="component" value="Unassembled WGS sequence"/>
</dbReference>
<name>A0A2C7ACD9_9PROT</name>
<protein>
    <recommendedName>
        <fullName evidence="8">Aminotransferase</fullName>
        <ecNumber evidence="8">2.6.1.-</ecNumber>
    </recommendedName>
</protein>
<keyword evidence="6" id="KW-0663">Pyridoxal phosphate</keyword>
<keyword evidence="5 8" id="KW-0808">Transferase</keyword>
<evidence type="ECO:0000256" key="4">
    <source>
        <dbReference type="ARBA" id="ARBA00022576"/>
    </source>
</evidence>
<comment type="catalytic activity">
    <reaction evidence="7">
        <text>L-aspartate + 2-oxoglutarate = oxaloacetate + L-glutamate</text>
        <dbReference type="Rhea" id="RHEA:21824"/>
        <dbReference type="ChEBI" id="CHEBI:16452"/>
        <dbReference type="ChEBI" id="CHEBI:16810"/>
        <dbReference type="ChEBI" id="CHEBI:29985"/>
        <dbReference type="ChEBI" id="CHEBI:29991"/>
        <dbReference type="EC" id="2.6.1.1"/>
    </reaction>
</comment>
<dbReference type="PANTHER" id="PTHR46383:SF1">
    <property type="entry name" value="ASPARTATE AMINOTRANSFERASE"/>
    <property type="match status" value="1"/>
</dbReference>
<evidence type="ECO:0000256" key="2">
    <source>
        <dbReference type="ARBA" id="ARBA00007441"/>
    </source>
</evidence>
<comment type="caution">
    <text evidence="10">The sequence shown here is derived from an EMBL/GenBank/DDBJ whole genome shotgun (WGS) entry which is preliminary data.</text>
</comment>
<dbReference type="InterPro" id="IPR004838">
    <property type="entry name" value="NHTrfase_class1_PyrdxlP-BS"/>
</dbReference>
<dbReference type="GO" id="GO:0006520">
    <property type="term" value="P:amino acid metabolic process"/>
    <property type="evidence" value="ECO:0007669"/>
    <property type="project" value="InterPro"/>
</dbReference>
<dbReference type="Pfam" id="PF00155">
    <property type="entry name" value="Aminotran_1_2"/>
    <property type="match status" value="1"/>
</dbReference>
<dbReference type="SUPFAM" id="SSF53383">
    <property type="entry name" value="PLP-dependent transferases"/>
    <property type="match status" value="1"/>
</dbReference>
<comment type="cofactor">
    <cofactor evidence="1 8">
        <name>pyridoxal 5'-phosphate</name>
        <dbReference type="ChEBI" id="CHEBI:597326"/>
    </cofactor>
</comment>
<dbReference type="Gene3D" id="3.90.1150.10">
    <property type="entry name" value="Aspartate Aminotransferase, domain 1"/>
    <property type="match status" value="1"/>
</dbReference>
<organism evidence="10 11">
    <name type="scientific">Teichococcus rhizosphaerae</name>
    <dbReference type="NCBI Taxonomy" id="1335062"/>
    <lineage>
        <taxon>Bacteria</taxon>
        <taxon>Pseudomonadati</taxon>
        <taxon>Pseudomonadota</taxon>
        <taxon>Alphaproteobacteria</taxon>
        <taxon>Acetobacterales</taxon>
        <taxon>Roseomonadaceae</taxon>
        <taxon>Roseomonas</taxon>
    </lineage>
</organism>
<dbReference type="GO" id="GO:0030170">
    <property type="term" value="F:pyridoxal phosphate binding"/>
    <property type="evidence" value="ECO:0007669"/>
    <property type="project" value="InterPro"/>
</dbReference>
<feature type="domain" description="Aminotransferase class I/classII large" evidence="9">
    <location>
        <begin position="32"/>
        <end position="392"/>
    </location>
</feature>
<dbReference type="GO" id="GO:0004069">
    <property type="term" value="F:L-aspartate:2-oxoglutarate aminotransferase activity"/>
    <property type="evidence" value="ECO:0007669"/>
    <property type="project" value="UniProtKB-EC"/>
</dbReference>
<dbReference type="AlphaFoldDB" id="A0A2C7ACD9"/>
<evidence type="ECO:0000256" key="5">
    <source>
        <dbReference type="ARBA" id="ARBA00022679"/>
    </source>
</evidence>
<dbReference type="FunFam" id="3.40.640.10:FF:000033">
    <property type="entry name" value="Aspartate aminotransferase"/>
    <property type="match status" value="1"/>
</dbReference>
<dbReference type="InterPro" id="IPR015422">
    <property type="entry name" value="PyrdxlP-dep_Trfase_small"/>
</dbReference>
<proteinExistence type="inferred from homology"/>
<evidence type="ECO:0000259" key="9">
    <source>
        <dbReference type="Pfam" id="PF00155"/>
    </source>
</evidence>
<accession>A0A2C7ACD9</accession>
<evidence type="ECO:0000313" key="11">
    <source>
        <dbReference type="Proteomes" id="UP000223527"/>
    </source>
</evidence>
<comment type="similarity">
    <text evidence="2 8">Belongs to the class-I pyridoxal-phosphate-dependent aminotransferase family.</text>
</comment>
<keyword evidence="4 8" id="KW-0032">Aminotransferase</keyword>
<gene>
    <name evidence="10" type="ORF">CR162_07650</name>
</gene>
<dbReference type="Gene3D" id="3.40.640.10">
    <property type="entry name" value="Type I PLP-dependent aspartate aminotransferase-like (Major domain)"/>
    <property type="match status" value="1"/>
</dbReference>